<name>A0A9P8XX63_9PEZI</name>
<keyword evidence="9" id="KW-1185">Reference proteome</keyword>
<dbReference type="AlphaFoldDB" id="A0A9P8XX63"/>
<feature type="transmembrane region" description="Helical" evidence="6">
    <location>
        <begin position="199"/>
        <end position="225"/>
    </location>
</feature>
<evidence type="ECO:0000313" key="9">
    <source>
        <dbReference type="Proteomes" id="UP000756346"/>
    </source>
</evidence>
<organism evidence="8 9">
    <name type="scientific">Microdochium trichocladiopsis</name>
    <dbReference type="NCBI Taxonomy" id="1682393"/>
    <lineage>
        <taxon>Eukaryota</taxon>
        <taxon>Fungi</taxon>
        <taxon>Dikarya</taxon>
        <taxon>Ascomycota</taxon>
        <taxon>Pezizomycotina</taxon>
        <taxon>Sordariomycetes</taxon>
        <taxon>Xylariomycetidae</taxon>
        <taxon>Xylariales</taxon>
        <taxon>Microdochiaceae</taxon>
        <taxon>Microdochium</taxon>
    </lineage>
</organism>
<evidence type="ECO:0000256" key="1">
    <source>
        <dbReference type="ARBA" id="ARBA00004141"/>
    </source>
</evidence>
<comment type="subcellular location">
    <subcellularLocation>
        <location evidence="1">Membrane</location>
        <topology evidence="1">Multi-pass membrane protein</topology>
    </subcellularLocation>
</comment>
<feature type="domain" description="Rhodopsin" evidence="7">
    <location>
        <begin position="60"/>
        <end position="300"/>
    </location>
</feature>
<feature type="transmembrane region" description="Helical" evidence="6">
    <location>
        <begin position="237"/>
        <end position="259"/>
    </location>
</feature>
<proteinExistence type="inferred from homology"/>
<dbReference type="PANTHER" id="PTHR33048">
    <property type="entry name" value="PTH11-LIKE INTEGRAL MEMBRANE PROTEIN (AFU_ORTHOLOGUE AFUA_5G11245)"/>
    <property type="match status" value="1"/>
</dbReference>
<evidence type="ECO:0000256" key="5">
    <source>
        <dbReference type="ARBA" id="ARBA00038359"/>
    </source>
</evidence>
<dbReference type="PANTHER" id="PTHR33048:SF55">
    <property type="entry name" value="INTEGRAL MEMBRANE PROTEIN"/>
    <property type="match status" value="1"/>
</dbReference>
<evidence type="ECO:0000259" key="7">
    <source>
        <dbReference type="Pfam" id="PF20684"/>
    </source>
</evidence>
<feature type="transmembrane region" description="Helical" evidence="6">
    <location>
        <begin position="76"/>
        <end position="96"/>
    </location>
</feature>
<keyword evidence="3 6" id="KW-1133">Transmembrane helix</keyword>
<protein>
    <recommendedName>
        <fullName evidence="7">Rhodopsin domain-containing protein</fullName>
    </recommendedName>
</protein>
<keyword evidence="2 6" id="KW-0812">Transmembrane</keyword>
<evidence type="ECO:0000256" key="6">
    <source>
        <dbReference type="SAM" id="Phobius"/>
    </source>
</evidence>
<dbReference type="OrthoDB" id="5283415at2759"/>
<dbReference type="EMBL" id="JAGTJQ010000009">
    <property type="protein sequence ID" value="KAH7024452.1"/>
    <property type="molecule type" value="Genomic_DNA"/>
</dbReference>
<evidence type="ECO:0000256" key="4">
    <source>
        <dbReference type="ARBA" id="ARBA00023136"/>
    </source>
</evidence>
<evidence type="ECO:0000256" key="2">
    <source>
        <dbReference type="ARBA" id="ARBA00022692"/>
    </source>
</evidence>
<dbReference type="Proteomes" id="UP000756346">
    <property type="component" value="Unassembled WGS sequence"/>
</dbReference>
<reference evidence="8" key="1">
    <citation type="journal article" date="2021" name="Nat. Commun.">
        <title>Genetic determinants of endophytism in the Arabidopsis root mycobiome.</title>
        <authorList>
            <person name="Mesny F."/>
            <person name="Miyauchi S."/>
            <person name="Thiergart T."/>
            <person name="Pickel B."/>
            <person name="Atanasova L."/>
            <person name="Karlsson M."/>
            <person name="Huettel B."/>
            <person name="Barry K.W."/>
            <person name="Haridas S."/>
            <person name="Chen C."/>
            <person name="Bauer D."/>
            <person name="Andreopoulos W."/>
            <person name="Pangilinan J."/>
            <person name="LaButti K."/>
            <person name="Riley R."/>
            <person name="Lipzen A."/>
            <person name="Clum A."/>
            <person name="Drula E."/>
            <person name="Henrissat B."/>
            <person name="Kohler A."/>
            <person name="Grigoriev I.V."/>
            <person name="Martin F.M."/>
            <person name="Hacquard S."/>
        </authorList>
    </citation>
    <scope>NUCLEOTIDE SEQUENCE</scope>
    <source>
        <strain evidence="8">MPI-CAGE-CH-0230</strain>
    </source>
</reference>
<gene>
    <name evidence="8" type="ORF">B0I36DRAFT_387023</name>
</gene>
<feature type="transmembrane region" description="Helical" evidence="6">
    <location>
        <begin position="118"/>
        <end position="144"/>
    </location>
</feature>
<feature type="transmembrane region" description="Helical" evidence="6">
    <location>
        <begin position="42"/>
        <end position="64"/>
    </location>
</feature>
<evidence type="ECO:0000256" key="3">
    <source>
        <dbReference type="ARBA" id="ARBA00022989"/>
    </source>
</evidence>
<evidence type="ECO:0000313" key="8">
    <source>
        <dbReference type="EMBL" id="KAH7024452.1"/>
    </source>
</evidence>
<feature type="transmembrane region" description="Helical" evidence="6">
    <location>
        <begin position="164"/>
        <end position="187"/>
    </location>
</feature>
<comment type="caution">
    <text evidence="8">The sequence shown here is derived from an EMBL/GenBank/DDBJ whole genome shotgun (WGS) entry which is preliminary data.</text>
</comment>
<dbReference type="InterPro" id="IPR052337">
    <property type="entry name" value="SAT4-like"/>
</dbReference>
<keyword evidence="4 6" id="KW-0472">Membrane</keyword>
<sequence length="414" mass="45572">MAVTDTMPIMIKEVVRRQGPPPLPPPPGGYTYDWPTSPLQQFGFFIIFFFPALATVFYALRVYSRTSKKQFGLDDALVGAALVFSWTETSFTYNFMKYNYVGIHVWDIPLTNDPRPGLIYNFAVQIAYNPILALVKTSVLLFLLRLSGVQRPLVRWSIHALNALNIAMMLAIFIVVIFQCSPVAAIYDPDVKGTCIEQGLFYVVTAGLTVLTDVLVLALPFWIFLELKISRKKKMALIGVFGLGGLVTAVGVARLLILYQGFFTAPSADPTYSIAFTSSAIETNLAIITASAPMLRPLLVQWFPRMFASTKGTSAGNGYNGTGSGYANQSTLRSKPGHRSTPYGAGVSGIRLQDISKARHHTEIRGDSPTGSEEEIMTYNGIMRTTNYTVTIDKDGQEFAQAHEDAEPARASYQ</sequence>
<dbReference type="RefSeq" id="XP_046008000.1">
    <property type="nucleotide sequence ID" value="XM_046161135.1"/>
</dbReference>
<dbReference type="InterPro" id="IPR049326">
    <property type="entry name" value="Rhodopsin_dom_fungi"/>
</dbReference>
<dbReference type="GeneID" id="70190681"/>
<comment type="similarity">
    <text evidence="5">Belongs to the SAT4 family.</text>
</comment>
<accession>A0A9P8XX63</accession>
<dbReference type="Pfam" id="PF20684">
    <property type="entry name" value="Fung_rhodopsin"/>
    <property type="match status" value="1"/>
</dbReference>
<dbReference type="GO" id="GO:0016020">
    <property type="term" value="C:membrane"/>
    <property type="evidence" value="ECO:0007669"/>
    <property type="project" value="UniProtKB-SubCell"/>
</dbReference>